<sequence length="66" mass="7580">MIILVSLAVSVRVERLLIWALKRMPMVYAEAILSVWLLEIIEAWLRIAMQRALPPQLKVMPAVLLV</sequence>
<keyword evidence="2" id="KW-1185">Reference proteome</keyword>
<dbReference type="EMBL" id="PGCL01000006">
    <property type="protein sequence ID" value="TAJ43447.1"/>
    <property type="molecule type" value="Genomic_DNA"/>
</dbReference>
<evidence type="ECO:0000313" key="2">
    <source>
        <dbReference type="Proteomes" id="UP000292580"/>
    </source>
</evidence>
<protein>
    <submittedName>
        <fullName evidence="1">Uncharacterized protein</fullName>
    </submittedName>
</protein>
<comment type="caution">
    <text evidence="1">The sequence shown here is derived from an EMBL/GenBank/DDBJ whole genome shotgun (WGS) entry which is preliminary data.</text>
</comment>
<accession>A0A483CSK3</accession>
<proteinExistence type="predicted"/>
<gene>
    <name evidence="1" type="ORF">CUJ86_10655</name>
</gene>
<evidence type="ECO:0000313" key="1">
    <source>
        <dbReference type="EMBL" id="TAJ43447.1"/>
    </source>
</evidence>
<organism evidence="1 2">
    <name type="scientific">Methanofollis fontis</name>
    <dbReference type="NCBI Taxonomy" id="2052832"/>
    <lineage>
        <taxon>Archaea</taxon>
        <taxon>Methanobacteriati</taxon>
        <taxon>Methanobacteriota</taxon>
        <taxon>Stenosarchaea group</taxon>
        <taxon>Methanomicrobia</taxon>
        <taxon>Methanomicrobiales</taxon>
        <taxon>Methanomicrobiaceae</taxon>
        <taxon>Methanofollis</taxon>
    </lineage>
</organism>
<reference evidence="1 2" key="1">
    <citation type="submission" date="2017-11" db="EMBL/GenBank/DDBJ databases">
        <title>Isolation and Characterization of Methanofollis Species from Methane Seep Offshore SW Taiwan.</title>
        <authorList>
            <person name="Teng N.-H."/>
            <person name="Lai M.-C."/>
            <person name="Chen S.-C."/>
        </authorList>
    </citation>
    <scope>NUCLEOTIDE SEQUENCE [LARGE SCALE GENOMIC DNA]</scope>
    <source>
        <strain evidence="1 2">FWC-SCC2</strain>
    </source>
</reference>
<dbReference type="Proteomes" id="UP000292580">
    <property type="component" value="Unassembled WGS sequence"/>
</dbReference>
<name>A0A483CSK3_9EURY</name>
<dbReference type="AlphaFoldDB" id="A0A483CSK3"/>